<organism evidence="1 2">
    <name type="scientific">Linum trigynum</name>
    <dbReference type="NCBI Taxonomy" id="586398"/>
    <lineage>
        <taxon>Eukaryota</taxon>
        <taxon>Viridiplantae</taxon>
        <taxon>Streptophyta</taxon>
        <taxon>Embryophyta</taxon>
        <taxon>Tracheophyta</taxon>
        <taxon>Spermatophyta</taxon>
        <taxon>Magnoliopsida</taxon>
        <taxon>eudicotyledons</taxon>
        <taxon>Gunneridae</taxon>
        <taxon>Pentapetalae</taxon>
        <taxon>rosids</taxon>
        <taxon>fabids</taxon>
        <taxon>Malpighiales</taxon>
        <taxon>Linaceae</taxon>
        <taxon>Linum</taxon>
    </lineage>
</organism>
<dbReference type="AlphaFoldDB" id="A0AAV2FS86"/>
<accession>A0AAV2FS86</accession>
<evidence type="ECO:0000313" key="1">
    <source>
        <dbReference type="EMBL" id="CAL1400872.1"/>
    </source>
</evidence>
<dbReference type="Proteomes" id="UP001497516">
    <property type="component" value="Chromosome 7"/>
</dbReference>
<dbReference type="EMBL" id="OZ034820">
    <property type="protein sequence ID" value="CAL1400872.1"/>
    <property type="molecule type" value="Genomic_DNA"/>
</dbReference>
<proteinExistence type="predicted"/>
<evidence type="ECO:0000313" key="2">
    <source>
        <dbReference type="Proteomes" id="UP001497516"/>
    </source>
</evidence>
<protein>
    <submittedName>
        <fullName evidence="1">Uncharacterized protein</fullName>
    </submittedName>
</protein>
<keyword evidence="2" id="KW-1185">Reference proteome</keyword>
<name>A0AAV2FS86_9ROSI</name>
<gene>
    <name evidence="1" type="ORF">LTRI10_LOCUS40972</name>
</gene>
<sequence length="211" mass="24505">MSDEVMENPQSWWQPANKNRHIRATCWFYREVLILSGHNEVLLPEFRGMSNVKPLRWKAKDSIDGPYWDGQEMTINNGREASGANSLTSKIGVEVLDFTRASWMEGLAKEVITSQSFYKRYNIELIEVKIVWIELSYVMQPSVFKVLKVAMVVYYHRLMEDVAWIGMNQPIKAKGSWQVVTHFGWFVFLFLEGDLFVAAKSEAKRKGGRFK</sequence>
<reference evidence="1 2" key="1">
    <citation type="submission" date="2024-04" db="EMBL/GenBank/DDBJ databases">
        <authorList>
            <person name="Fracassetti M."/>
        </authorList>
    </citation>
    <scope>NUCLEOTIDE SEQUENCE [LARGE SCALE GENOMIC DNA]</scope>
</reference>